<gene>
    <name evidence="1" type="ORF">S01H1_38446</name>
</gene>
<evidence type="ECO:0000313" key="1">
    <source>
        <dbReference type="EMBL" id="GAG05153.1"/>
    </source>
</evidence>
<evidence type="ECO:0008006" key="2">
    <source>
        <dbReference type="Google" id="ProtNLM"/>
    </source>
</evidence>
<dbReference type="AlphaFoldDB" id="X0UXX3"/>
<dbReference type="InterPro" id="IPR011604">
    <property type="entry name" value="PDDEXK-like_dom_sf"/>
</dbReference>
<dbReference type="EMBL" id="BARS01024204">
    <property type="protein sequence ID" value="GAG05153.1"/>
    <property type="molecule type" value="Genomic_DNA"/>
</dbReference>
<accession>X0UXX3</accession>
<dbReference type="NCBIfam" id="TIGR04256">
    <property type="entry name" value="GxxExxY"/>
    <property type="match status" value="1"/>
</dbReference>
<dbReference type="Pfam" id="PF13366">
    <property type="entry name" value="PDDEXK_3"/>
    <property type="match status" value="1"/>
</dbReference>
<dbReference type="Gene3D" id="3.90.320.10">
    <property type="match status" value="1"/>
</dbReference>
<name>X0UXX3_9ZZZZ</name>
<organism evidence="1">
    <name type="scientific">marine sediment metagenome</name>
    <dbReference type="NCBI Taxonomy" id="412755"/>
    <lineage>
        <taxon>unclassified sequences</taxon>
        <taxon>metagenomes</taxon>
        <taxon>ecological metagenomes</taxon>
    </lineage>
</organism>
<comment type="caution">
    <text evidence="1">The sequence shown here is derived from an EMBL/GenBank/DDBJ whole genome shotgun (WGS) entry which is preliminary data.</text>
</comment>
<protein>
    <recommendedName>
        <fullName evidence="2">GxxExxY protein</fullName>
    </recommendedName>
</protein>
<proteinExistence type="predicted"/>
<dbReference type="InterPro" id="IPR026350">
    <property type="entry name" value="GxxExxY"/>
</dbReference>
<reference evidence="1" key="1">
    <citation type="journal article" date="2014" name="Front. Microbiol.">
        <title>High frequency of phylogenetically diverse reductive dehalogenase-homologous genes in deep subseafloor sedimentary metagenomes.</title>
        <authorList>
            <person name="Kawai M."/>
            <person name="Futagami T."/>
            <person name="Toyoda A."/>
            <person name="Takaki Y."/>
            <person name="Nishi S."/>
            <person name="Hori S."/>
            <person name="Arai W."/>
            <person name="Tsubouchi T."/>
            <person name="Morono Y."/>
            <person name="Uchiyama I."/>
            <person name="Ito T."/>
            <person name="Fujiyama A."/>
            <person name="Inagaki F."/>
            <person name="Takami H."/>
        </authorList>
    </citation>
    <scope>NUCLEOTIDE SEQUENCE</scope>
    <source>
        <strain evidence="1">Expedition CK06-06</strain>
    </source>
</reference>
<sequence length="128" mass="14718">MNKEKEIFLLSDRIRETSFALHCYLKHGHLEKVYENGLVHRLRKSGLKVEQQFPVKVYDEDGTVLGDYVADLYIEDSIIVELKSCRSLLPEHTAQLLGYLRACRIEHGLLINFGASKLGIKKYVLSKI</sequence>